<feature type="region of interest" description="Disordered" evidence="12">
    <location>
        <begin position="64"/>
        <end position="98"/>
    </location>
</feature>
<feature type="transmembrane region" description="Helical" evidence="13">
    <location>
        <begin position="182"/>
        <end position="204"/>
    </location>
</feature>
<keyword evidence="8 16" id="KW-0418">Kinase</keyword>
<feature type="domain" description="HAMP" evidence="15">
    <location>
        <begin position="205"/>
        <end position="257"/>
    </location>
</feature>
<dbReference type="Proteomes" id="UP001623290">
    <property type="component" value="Chromosome"/>
</dbReference>
<keyword evidence="5" id="KW-0808">Transferase</keyword>
<dbReference type="PANTHER" id="PTHR45436">
    <property type="entry name" value="SENSOR HISTIDINE KINASE YKOH"/>
    <property type="match status" value="1"/>
</dbReference>
<reference evidence="16 17" key="1">
    <citation type="submission" date="2023-09" db="EMBL/GenBank/DDBJ databases">
        <title>Thioclava shenzhenensis sp. nov., a multidrug resistant bacteria-antagonizing species isolated from coastal seawater.</title>
        <authorList>
            <person name="Long M."/>
        </authorList>
    </citation>
    <scope>NUCLEOTIDE SEQUENCE [LARGE SCALE GENOMIC DNA]</scope>
    <source>
        <strain evidence="16 17">FTW29</strain>
    </source>
</reference>
<accession>A0ABZ1DYL6</accession>
<keyword evidence="7" id="KW-0547">Nucleotide-binding</keyword>
<evidence type="ECO:0000313" key="16">
    <source>
        <dbReference type="EMBL" id="WRY32819.1"/>
    </source>
</evidence>
<dbReference type="InterPro" id="IPR003661">
    <property type="entry name" value="HisK_dim/P_dom"/>
</dbReference>
<dbReference type="PANTHER" id="PTHR45436:SF14">
    <property type="entry name" value="SENSOR PROTEIN QSEC"/>
    <property type="match status" value="1"/>
</dbReference>
<dbReference type="Pfam" id="PF00512">
    <property type="entry name" value="HisKA"/>
    <property type="match status" value="1"/>
</dbReference>
<dbReference type="InterPro" id="IPR003660">
    <property type="entry name" value="HAMP_dom"/>
</dbReference>
<evidence type="ECO:0000256" key="10">
    <source>
        <dbReference type="ARBA" id="ARBA00022989"/>
    </source>
</evidence>
<keyword evidence="11" id="KW-0902">Two-component regulatory system</keyword>
<keyword evidence="9" id="KW-0067">ATP-binding</keyword>
<evidence type="ECO:0000259" key="14">
    <source>
        <dbReference type="PROSITE" id="PS50109"/>
    </source>
</evidence>
<dbReference type="Pfam" id="PF02518">
    <property type="entry name" value="HATPase_c"/>
    <property type="match status" value="1"/>
</dbReference>
<keyword evidence="10 13" id="KW-1133">Transmembrane helix</keyword>
<evidence type="ECO:0000259" key="15">
    <source>
        <dbReference type="PROSITE" id="PS50885"/>
    </source>
</evidence>
<proteinExistence type="predicted"/>
<evidence type="ECO:0000256" key="3">
    <source>
        <dbReference type="ARBA" id="ARBA00012438"/>
    </source>
</evidence>
<evidence type="ECO:0000256" key="11">
    <source>
        <dbReference type="ARBA" id="ARBA00023012"/>
    </source>
</evidence>
<dbReference type="Gene3D" id="1.10.287.130">
    <property type="match status" value="1"/>
</dbReference>
<dbReference type="CDD" id="cd00082">
    <property type="entry name" value="HisKA"/>
    <property type="match status" value="1"/>
</dbReference>
<dbReference type="PROSITE" id="PS50109">
    <property type="entry name" value="HIS_KIN"/>
    <property type="match status" value="1"/>
</dbReference>
<comment type="catalytic activity">
    <reaction evidence="1">
        <text>ATP + protein L-histidine = ADP + protein N-phospho-L-histidine.</text>
        <dbReference type="EC" id="2.7.13.3"/>
    </reaction>
</comment>
<feature type="transmembrane region" description="Helical" evidence="13">
    <location>
        <begin position="12"/>
        <end position="34"/>
    </location>
</feature>
<dbReference type="InterPro" id="IPR036890">
    <property type="entry name" value="HATPase_C_sf"/>
</dbReference>
<feature type="domain" description="Histidine kinase" evidence="14">
    <location>
        <begin position="265"/>
        <end position="455"/>
    </location>
</feature>
<evidence type="ECO:0000256" key="5">
    <source>
        <dbReference type="ARBA" id="ARBA00022679"/>
    </source>
</evidence>
<dbReference type="EMBL" id="CP135443">
    <property type="protein sequence ID" value="WRY32819.1"/>
    <property type="molecule type" value="Genomic_DNA"/>
</dbReference>
<dbReference type="RefSeq" id="WP_406720332.1">
    <property type="nucleotide sequence ID" value="NZ_CP135443.1"/>
</dbReference>
<evidence type="ECO:0000256" key="4">
    <source>
        <dbReference type="ARBA" id="ARBA00022553"/>
    </source>
</evidence>
<sequence length="470" mass="51076">MTLPHSLGLRIALLIGAGITVLWLVAAIVTAGLMSHEMNSVFDRELSATAQRILPFALREQRLRARNDGTETDEPSRQKGTRDEALTPPNGRLWPPPPPESRAIARLDERPDTVEFVVRNQAGEVLLQTDGSKAITLPARIGAGYVTVPGYRLYTDISRRAGLSITVAEPLDHRQSVRRNMIVLLSLPLLIALPFGLSGIFLAVRRALNPVRSLERALARRGPQNLDPLASDGMVTELRPIAAGINGLINRLRSAFESERSFASNAAHEMRTPVAGAIAQAQRLRAESKDPVAIARALEIESGLKRLSRLSEKLMQMARAEGARLRVEEKTDLRMILDILLDDMRRADPQFAAAITVERPATPVMSDLDPDAFAILARNLIENARKHGQGEIGIALQPDGRFSVQNDCAPLPADQLARMSDRFARGDGAGDGTGLGLAIAHVIAERAGADLSLYSPIPDQKRGFMAVFSG</sequence>
<keyword evidence="17" id="KW-1185">Reference proteome</keyword>
<organism evidence="16 17">
    <name type="scientific">Thioclava litoralis</name>
    <dbReference type="NCBI Taxonomy" id="3076557"/>
    <lineage>
        <taxon>Bacteria</taxon>
        <taxon>Pseudomonadati</taxon>
        <taxon>Pseudomonadota</taxon>
        <taxon>Alphaproteobacteria</taxon>
        <taxon>Rhodobacterales</taxon>
        <taxon>Paracoccaceae</taxon>
        <taxon>Thioclava</taxon>
    </lineage>
</organism>
<dbReference type="GO" id="GO:0016301">
    <property type="term" value="F:kinase activity"/>
    <property type="evidence" value="ECO:0007669"/>
    <property type="project" value="UniProtKB-KW"/>
</dbReference>
<dbReference type="SMART" id="SM00387">
    <property type="entry name" value="HATPase_c"/>
    <property type="match status" value="1"/>
</dbReference>
<dbReference type="SMART" id="SM00388">
    <property type="entry name" value="HisKA"/>
    <property type="match status" value="1"/>
</dbReference>
<dbReference type="PROSITE" id="PS50885">
    <property type="entry name" value="HAMP"/>
    <property type="match status" value="1"/>
</dbReference>
<evidence type="ECO:0000256" key="12">
    <source>
        <dbReference type="SAM" id="MobiDB-lite"/>
    </source>
</evidence>
<keyword evidence="13" id="KW-0472">Membrane</keyword>
<dbReference type="SUPFAM" id="SSF55874">
    <property type="entry name" value="ATPase domain of HSP90 chaperone/DNA topoisomerase II/histidine kinase"/>
    <property type="match status" value="1"/>
</dbReference>
<evidence type="ECO:0000313" key="17">
    <source>
        <dbReference type="Proteomes" id="UP001623290"/>
    </source>
</evidence>
<evidence type="ECO:0000256" key="6">
    <source>
        <dbReference type="ARBA" id="ARBA00022692"/>
    </source>
</evidence>
<protein>
    <recommendedName>
        <fullName evidence="3">histidine kinase</fullName>
        <ecNumber evidence="3">2.7.13.3</ecNumber>
    </recommendedName>
</protein>
<dbReference type="InterPro" id="IPR050428">
    <property type="entry name" value="TCS_sensor_his_kinase"/>
</dbReference>
<dbReference type="Gene3D" id="3.30.565.10">
    <property type="entry name" value="Histidine kinase-like ATPase, C-terminal domain"/>
    <property type="match status" value="1"/>
</dbReference>
<dbReference type="InterPro" id="IPR036097">
    <property type="entry name" value="HisK_dim/P_sf"/>
</dbReference>
<name>A0ABZ1DYL6_9RHOB</name>
<evidence type="ECO:0000256" key="2">
    <source>
        <dbReference type="ARBA" id="ARBA00004141"/>
    </source>
</evidence>
<feature type="compositionally biased region" description="Basic and acidic residues" evidence="12">
    <location>
        <begin position="64"/>
        <end position="85"/>
    </location>
</feature>
<gene>
    <name evidence="16" type="ORF">RPE78_08855</name>
</gene>
<dbReference type="InterPro" id="IPR005467">
    <property type="entry name" value="His_kinase_dom"/>
</dbReference>
<dbReference type="InterPro" id="IPR003594">
    <property type="entry name" value="HATPase_dom"/>
</dbReference>
<dbReference type="EC" id="2.7.13.3" evidence="3"/>
<evidence type="ECO:0000256" key="7">
    <source>
        <dbReference type="ARBA" id="ARBA00022741"/>
    </source>
</evidence>
<keyword evidence="4" id="KW-0597">Phosphoprotein</keyword>
<evidence type="ECO:0000256" key="13">
    <source>
        <dbReference type="SAM" id="Phobius"/>
    </source>
</evidence>
<evidence type="ECO:0000256" key="9">
    <source>
        <dbReference type="ARBA" id="ARBA00022840"/>
    </source>
</evidence>
<keyword evidence="6 13" id="KW-0812">Transmembrane</keyword>
<evidence type="ECO:0000256" key="8">
    <source>
        <dbReference type="ARBA" id="ARBA00022777"/>
    </source>
</evidence>
<comment type="subcellular location">
    <subcellularLocation>
        <location evidence="2">Membrane</location>
        <topology evidence="2">Multi-pass membrane protein</topology>
    </subcellularLocation>
</comment>
<evidence type="ECO:0000256" key="1">
    <source>
        <dbReference type="ARBA" id="ARBA00000085"/>
    </source>
</evidence>
<dbReference type="SUPFAM" id="SSF47384">
    <property type="entry name" value="Homodimeric domain of signal transducing histidine kinase"/>
    <property type="match status" value="1"/>
</dbReference>